<proteinExistence type="predicted"/>
<dbReference type="Gene3D" id="1.10.486.10">
    <property type="entry name" value="PCRA, domain 4"/>
    <property type="match status" value="1"/>
</dbReference>
<feature type="domain" description="UvrD-like helicase ATP-binding" evidence="17">
    <location>
        <begin position="8"/>
        <end position="489"/>
    </location>
</feature>
<name>A0ABY0NZF8_9HYPH</name>
<dbReference type="EC" id="5.6.2.4" evidence="12"/>
<evidence type="ECO:0000256" key="9">
    <source>
        <dbReference type="ARBA" id="ARBA00023204"/>
    </source>
</evidence>
<dbReference type="NCBIfam" id="TIGR02784">
    <property type="entry name" value="addA_alphas"/>
    <property type="match status" value="1"/>
</dbReference>
<dbReference type="InterPro" id="IPR038726">
    <property type="entry name" value="PDDEXK_AddAB-type"/>
</dbReference>
<evidence type="ECO:0000256" key="12">
    <source>
        <dbReference type="ARBA" id="ARBA00034808"/>
    </source>
</evidence>
<dbReference type="Pfam" id="PF00580">
    <property type="entry name" value="UvrD-helicase"/>
    <property type="match status" value="1"/>
</dbReference>
<dbReference type="InterPro" id="IPR000212">
    <property type="entry name" value="DNA_helicase_UvrD/REP"/>
</dbReference>
<evidence type="ECO:0000256" key="13">
    <source>
        <dbReference type="ARBA" id="ARBA00034923"/>
    </source>
</evidence>
<dbReference type="RefSeq" id="WP_091857235.1">
    <property type="nucleotide sequence ID" value="NZ_FNBZ01000004.1"/>
</dbReference>
<dbReference type="PANTHER" id="PTHR11070">
    <property type="entry name" value="UVRD / RECB / PCRA DNA HELICASE FAMILY MEMBER"/>
    <property type="match status" value="1"/>
</dbReference>
<feature type="domain" description="UvrD-like helicase C-terminal" evidence="18">
    <location>
        <begin position="514"/>
        <end position="792"/>
    </location>
</feature>
<keyword evidence="2 15" id="KW-0547">Nucleotide-binding</keyword>
<dbReference type="GO" id="GO:0004386">
    <property type="term" value="F:helicase activity"/>
    <property type="evidence" value="ECO:0007669"/>
    <property type="project" value="UniProtKB-KW"/>
</dbReference>
<comment type="caution">
    <text evidence="19">The sequence shown here is derived from an EMBL/GenBank/DDBJ whole genome shotgun (WGS) entry which is preliminary data.</text>
</comment>
<keyword evidence="6" id="KW-0269">Exonuclease</keyword>
<dbReference type="Pfam" id="PF13361">
    <property type="entry name" value="UvrD_C"/>
    <property type="match status" value="1"/>
</dbReference>
<evidence type="ECO:0000313" key="19">
    <source>
        <dbReference type="EMBL" id="SDG47002.1"/>
    </source>
</evidence>
<keyword evidence="5 15" id="KW-0347">Helicase</keyword>
<keyword evidence="3" id="KW-0227">DNA damage</keyword>
<dbReference type="EMBL" id="FNBZ01000004">
    <property type="protein sequence ID" value="SDG47002.1"/>
    <property type="molecule type" value="Genomic_DNA"/>
</dbReference>
<evidence type="ECO:0000256" key="14">
    <source>
        <dbReference type="ARBA" id="ARBA00048988"/>
    </source>
</evidence>
<accession>A0ABY0NZF8</accession>
<evidence type="ECO:0000256" key="8">
    <source>
        <dbReference type="ARBA" id="ARBA00023125"/>
    </source>
</evidence>
<evidence type="ECO:0000259" key="18">
    <source>
        <dbReference type="PROSITE" id="PS51217"/>
    </source>
</evidence>
<evidence type="ECO:0000256" key="5">
    <source>
        <dbReference type="ARBA" id="ARBA00022806"/>
    </source>
</evidence>
<evidence type="ECO:0000256" key="2">
    <source>
        <dbReference type="ARBA" id="ARBA00022741"/>
    </source>
</evidence>
<dbReference type="InterPro" id="IPR011604">
    <property type="entry name" value="PDDEXK-like_dom_sf"/>
</dbReference>
<protein>
    <recommendedName>
        <fullName evidence="12">DNA 3'-5' helicase</fullName>
        <ecNumber evidence="12">5.6.2.4</ecNumber>
    </recommendedName>
    <alternativeName>
        <fullName evidence="13">DNA 3'-5' helicase II</fullName>
    </alternativeName>
</protein>
<evidence type="ECO:0000259" key="17">
    <source>
        <dbReference type="PROSITE" id="PS51198"/>
    </source>
</evidence>
<keyword evidence="4 15" id="KW-0378">Hydrolase</keyword>
<keyword evidence="7 15" id="KW-0067">ATP-binding</keyword>
<dbReference type="Gene3D" id="3.90.320.10">
    <property type="match status" value="1"/>
</dbReference>
<sequence>MRPGWIVPSLTNQRQAQAADPGLSAWVSANAGSGKTHVLVNRVLRLLLDDVAPGRMLCITYTKAAAANMANRIFRALSAWATLSDEALAKELANLTGRAPNAAERAKARRLFAQALETPGGLRIETIHAFCTRVLQAAPFEANVPPRFEVADDLAQAEMLRAARRELLALVAAEPNGPEARALDLLARLAAQDSFETMFQEALRQRALFSDENGRARDPEAVKAGIAAFLGIPPDLSADAVRACFRADLAVLPGLHALVEALQAGSATRQTFAATLRTLLAGQDDGDPVAFCRRGFITEAGTVNANIRGKGKSEFDGAVLATLEALAACLLAAAEQVNAVAIRDRSAALGLLVTRMLASYQRQKSLRSLLDYDDLIARTRSLLERIEAAWVLYKLDAGIDHILLDEAQDTGEAQWAILRKLAEEFTSGGDLRAKPRTIFVVGDEKQSIYGFQGAAPAAFGEERRALETRVTAAKQDFEAISLNTSFRSAPDIMQAVDAVFALPEHARGLVFDGAARPEIHDTVRRNAPGTVDIWPLAANDTGEPPDAWTTPVDAPERRSGTVKLAERIARTLRRWHDAGRDDLGHPFAAGDVMILLRQRGALFEAIVKALKDAGVPVAGRDRLTLAEHPAVEDLVVLGRALLLPDDDLTLATALKTPLIDLDDDDLLRLAPNRKGSLRAALQEAAAGEPRYAAAEAKLTHWTREAGRCGPFRFFADLLGPGGGRNLALARLGAESGDALDAFLNAALDHERRYGPSLAGFLQHVAGSAADVKRDLSASAGEVRVMTVHGSKGLEAKIVILADLGPEPGARRLPKILAVPSPHGELVPLWPPAAAEDVSATAAAKAVVVAQMVEEHHRLLYVAMTRAEDRLIVCGVQAKGEAPPGSWYAMIEQGLMRSEAGLKPIGDEAMLRFMVSAPSSAEEETGRIQGEAVPSAVPSWLSERVAREAEPLPPLKPSSALAAADGEERPGDGPFLAEAAAAGRLAHLLLQVLPGVPEARRPATAAALAQARGGALPPERRAIIVTDALHLLAAPALARLFAPDALAEVPVAGSIRLADGAARAVSGRIDRLAVTAESVVVADFKTTARPPREADAIPVTTIAQLAAYAALMREIYPGREVRALVIYTASLACFELEAGRLDTALAALAAGEEAASAEGSFPP</sequence>
<feature type="region of interest" description="Disordered" evidence="16">
    <location>
        <begin position="948"/>
        <end position="971"/>
    </location>
</feature>
<keyword evidence="1" id="KW-0540">Nuclease</keyword>
<evidence type="ECO:0000256" key="11">
    <source>
        <dbReference type="ARBA" id="ARBA00034617"/>
    </source>
</evidence>
<evidence type="ECO:0000256" key="3">
    <source>
        <dbReference type="ARBA" id="ARBA00022763"/>
    </source>
</evidence>
<keyword evidence="10" id="KW-0413">Isomerase</keyword>
<dbReference type="PROSITE" id="PS51217">
    <property type="entry name" value="UVRD_HELICASE_CTER"/>
    <property type="match status" value="1"/>
</dbReference>
<evidence type="ECO:0000256" key="1">
    <source>
        <dbReference type="ARBA" id="ARBA00022722"/>
    </source>
</evidence>
<dbReference type="SUPFAM" id="SSF52540">
    <property type="entry name" value="P-loop containing nucleoside triphosphate hydrolases"/>
    <property type="match status" value="1"/>
</dbReference>
<evidence type="ECO:0000256" key="10">
    <source>
        <dbReference type="ARBA" id="ARBA00023235"/>
    </source>
</evidence>
<evidence type="ECO:0000313" key="20">
    <source>
        <dbReference type="Proteomes" id="UP000199468"/>
    </source>
</evidence>
<dbReference type="PANTHER" id="PTHR11070:SF2">
    <property type="entry name" value="ATP-DEPENDENT DNA HELICASE SRS2"/>
    <property type="match status" value="1"/>
</dbReference>
<dbReference type="Gene3D" id="3.40.50.300">
    <property type="entry name" value="P-loop containing nucleotide triphosphate hydrolases"/>
    <property type="match status" value="4"/>
</dbReference>
<dbReference type="InterPro" id="IPR027417">
    <property type="entry name" value="P-loop_NTPase"/>
</dbReference>
<comment type="catalytic activity">
    <reaction evidence="14">
        <text>ATP + H2O = ADP + phosphate + H(+)</text>
        <dbReference type="Rhea" id="RHEA:13065"/>
        <dbReference type="ChEBI" id="CHEBI:15377"/>
        <dbReference type="ChEBI" id="CHEBI:15378"/>
        <dbReference type="ChEBI" id="CHEBI:30616"/>
        <dbReference type="ChEBI" id="CHEBI:43474"/>
        <dbReference type="ChEBI" id="CHEBI:456216"/>
        <dbReference type="EC" id="5.6.2.4"/>
    </reaction>
</comment>
<keyword evidence="9" id="KW-0234">DNA repair</keyword>
<dbReference type="InterPro" id="IPR014017">
    <property type="entry name" value="DNA_helicase_UvrD-like_C"/>
</dbReference>
<dbReference type="PROSITE" id="PS51198">
    <property type="entry name" value="UVRD_HELICASE_ATP_BIND"/>
    <property type="match status" value="1"/>
</dbReference>
<comment type="catalytic activity">
    <reaction evidence="11">
        <text>Couples ATP hydrolysis with the unwinding of duplex DNA by translocating in the 3'-5' direction.</text>
        <dbReference type="EC" id="5.6.2.4"/>
    </reaction>
</comment>
<evidence type="ECO:0000256" key="15">
    <source>
        <dbReference type="PROSITE-ProRule" id="PRU00560"/>
    </source>
</evidence>
<dbReference type="Proteomes" id="UP000199468">
    <property type="component" value="Unassembled WGS sequence"/>
</dbReference>
<dbReference type="InterPro" id="IPR014016">
    <property type="entry name" value="UvrD-like_ATP-bd"/>
</dbReference>
<feature type="binding site" evidence="15">
    <location>
        <begin position="29"/>
        <end position="36"/>
    </location>
    <ligand>
        <name>ATP</name>
        <dbReference type="ChEBI" id="CHEBI:30616"/>
    </ligand>
</feature>
<keyword evidence="8" id="KW-0238">DNA-binding</keyword>
<evidence type="ECO:0000256" key="7">
    <source>
        <dbReference type="ARBA" id="ARBA00022840"/>
    </source>
</evidence>
<dbReference type="Pfam" id="PF12705">
    <property type="entry name" value="PDDEXK_1"/>
    <property type="match status" value="1"/>
</dbReference>
<gene>
    <name evidence="19" type="ORF">SAMN05421844_104103</name>
</gene>
<reference evidence="19 20" key="1">
    <citation type="submission" date="2016-10" db="EMBL/GenBank/DDBJ databases">
        <authorList>
            <person name="Varghese N."/>
            <person name="Submissions S."/>
        </authorList>
    </citation>
    <scope>NUCLEOTIDE SEQUENCE [LARGE SCALE GENOMIC DNA]</scope>
    <source>
        <strain evidence="19 20">DSM 26672</strain>
    </source>
</reference>
<keyword evidence="20" id="KW-1185">Reference proteome</keyword>
<evidence type="ECO:0000256" key="16">
    <source>
        <dbReference type="SAM" id="MobiDB-lite"/>
    </source>
</evidence>
<evidence type="ECO:0000256" key="4">
    <source>
        <dbReference type="ARBA" id="ARBA00022801"/>
    </source>
</evidence>
<evidence type="ECO:0000256" key="6">
    <source>
        <dbReference type="ARBA" id="ARBA00022839"/>
    </source>
</evidence>
<organism evidence="19 20">
    <name type="scientific">Bosea robiniae</name>
    <dbReference type="NCBI Taxonomy" id="1036780"/>
    <lineage>
        <taxon>Bacteria</taxon>
        <taxon>Pseudomonadati</taxon>
        <taxon>Pseudomonadota</taxon>
        <taxon>Alphaproteobacteria</taxon>
        <taxon>Hyphomicrobiales</taxon>
        <taxon>Boseaceae</taxon>
        <taxon>Bosea</taxon>
    </lineage>
</organism>
<dbReference type="InterPro" id="IPR014151">
    <property type="entry name" value="DNA_helicase_AddA"/>
</dbReference>